<evidence type="ECO:0000259" key="2">
    <source>
        <dbReference type="Pfam" id="PF08486"/>
    </source>
</evidence>
<evidence type="ECO:0000313" key="3">
    <source>
        <dbReference type="EMBL" id="QIK75555.1"/>
    </source>
</evidence>
<dbReference type="InterPro" id="IPR013693">
    <property type="entry name" value="SpoIID/LytB_N"/>
</dbReference>
<dbReference type="KEGG" id="npi:G7071_08995"/>
<accession>A0A6G7YFH2</accession>
<feature type="domain" description="Sporulation stage II protein D amidase enhancer LytB N-terminal" evidence="2">
    <location>
        <begin position="198"/>
        <end position="284"/>
    </location>
</feature>
<organism evidence="3 4">
    <name type="scientific">Nocardioides piscis</name>
    <dbReference type="NCBI Taxonomy" id="2714938"/>
    <lineage>
        <taxon>Bacteria</taxon>
        <taxon>Bacillati</taxon>
        <taxon>Actinomycetota</taxon>
        <taxon>Actinomycetes</taxon>
        <taxon>Propionibacteriales</taxon>
        <taxon>Nocardioidaceae</taxon>
        <taxon>Nocardioides</taxon>
    </lineage>
</organism>
<feature type="chain" id="PRO_5026305723" evidence="1">
    <location>
        <begin position="28"/>
        <end position="411"/>
    </location>
</feature>
<dbReference type="Pfam" id="PF08486">
    <property type="entry name" value="SpoIID"/>
    <property type="match status" value="1"/>
</dbReference>
<dbReference type="EMBL" id="CP049866">
    <property type="protein sequence ID" value="QIK75555.1"/>
    <property type="molecule type" value="Genomic_DNA"/>
</dbReference>
<dbReference type="InterPro" id="IPR013486">
    <property type="entry name" value="SpoIID/LytB"/>
</dbReference>
<proteinExistence type="predicted"/>
<sequence length="411" mass="44405">MRRLVQPWLAVVLALLVATSMSPSASASRAGEAYAVAGPSTITLTGHGYGHGHGMSQYGAEGAARAGLTWQQIIDFYYPGTSWGEHRGSIKVWITGDTSDDVAVSARSGLKVTRLAPRKTWTLPANGAKQWRINGLSGGRSQLQFRKSGSWRTWKAFRGSGQFSSANNKLTLRTPAGPKTYRGRLRSALVTPGGAARDTVNVLSLESYLRGVVPLEIPALWSADAVRAQSVAARTYAAKERADRRGSHYQICDTTACQVYGGFDVEHPAATQAIQDTARQGLFYEGEPAFTQFSSSNGGFSSAGSVPYLVAKEDPYDGWSGNTNHTWAVTLSDRDFEKHYPQIGDLTSIEVVERDGNGDWGGRVEDMTLVGSRSRVALSGDTLRSLMGLKSSWFTFSVAPLQARNSAARDR</sequence>
<dbReference type="RefSeq" id="WP_166317611.1">
    <property type="nucleotide sequence ID" value="NZ_CP049866.1"/>
</dbReference>
<keyword evidence="1" id="KW-0732">Signal</keyword>
<dbReference type="Proteomes" id="UP000502035">
    <property type="component" value="Chromosome"/>
</dbReference>
<dbReference type="NCBIfam" id="TIGR02669">
    <property type="entry name" value="SpoIID_LytB"/>
    <property type="match status" value="1"/>
</dbReference>
<evidence type="ECO:0000313" key="4">
    <source>
        <dbReference type="Proteomes" id="UP000502035"/>
    </source>
</evidence>
<protein>
    <submittedName>
        <fullName evidence="3">SpoIID/LytB domain-containing protein</fullName>
    </submittedName>
</protein>
<dbReference type="AlphaFoldDB" id="A0A6G7YFH2"/>
<reference evidence="3 4" key="1">
    <citation type="submission" date="2020-03" db="EMBL/GenBank/DDBJ databases">
        <title>Nocardioides sp. nov., isolated from fish.</title>
        <authorList>
            <person name="Hyun D.-W."/>
            <person name="Bae J.-W."/>
        </authorList>
    </citation>
    <scope>NUCLEOTIDE SEQUENCE [LARGE SCALE GENOMIC DNA]</scope>
    <source>
        <strain evidence="3 4">HDW12A</strain>
    </source>
</reference>
<gene>
    <name evidence="3" type="ORF">G7071_08995</name>
</gene>
<dbReference type="GO" id="GO:0030435">
    <property type="term" value="P:sporulation resulting in formation of a cellular spore"/>
    <property type="evidence" value="ECO:0007669"/>
    <property type="project" value="InterPro"/>
</dbReference>
<feature type="signal peptide" evidence="1">
    <location>
        <begin position="1"/>
        <end position="27"/>
    </location>
</feature>
<evidence type="ECO:0000256" key="1">
    <source>
        <dbReference type="SAM" id="SignalP"/>
    </source>
</evidence>
<name>A0A6G7YFH2_9ACTN</name>
<keyword evidence="4" id="KW-1185">Reference proteome</keyword>